<keyword evidence="1" id="KW-1185">Reference proteome</keyword>
<dbReference type="AlphaFoldDB" id="A0A1I7VDI7"/>
<proteinExistence type="predicted"/>
<organism evidence="1 2">
    <name type="scientific">Loa loa</name>
    <name type="common">Eye worm</name>
    <name type="synonym">Filaria loa</name>
    <dbReference type="NCBI Taxonomy" id="7209"/>
    <lineage>
        <taxon>Eukaryota</taxon>
        <taxon>Metazoa</taxon>
        <taxon>Ecdysozoa</taxon>
        <taxon>Nematoda</taxon>
        <taxon>Chromadorea</taxon>
        <taxon>Rhabditida</taxon>
        <taxon>Spirurina</taxon>
        <taxon>Spiruromorpha</taxon>
        <taxon>Filarioidea</taxon>
        <taxon>Onchocercidae</taxon>
        <taxon>Loa</taxon>
    </lineage>
</organism>
<evidence type="ECO:0000313" key="2">
    <source>
        <dbReference type="WBParaSite" id="EN70_1367"/>
    </source>
</evidence>
<dbReference type="WBParaSite" id="EN70_1367">
    <property type="protein sequence ID" value="EN70_1367"/>
    <property type="gene ID" value="EN70_1367"/>
</dbReference>
<reference evidence="2" key="2">
    <citation type="submission" date="2016-11" db="UniProtKB">
        <authorList>
            <consortium name="WormBaseParasite"/>
        </authorList>
    </citation>
    <scope>IDENTIFICATION</scope>
</reference>
<sequence length="138" mass="15408">MTMVPTNPAQFLLGTNHGIIINFVSSKATKLIGPRIYRNDFEMVAEVMCISFSSESTSFCNPTLFYAIHSYGLLLAWDLAKSKKPESMDDLNLKDGSEAIGFSNGEVHLHELSKLSTDRDSRKRNKSLSNAIKVFMDI</sequence>
<accession>A0A1I7VDI7</accession>
<evidence type="ECO:0000313" key="1">
    <source>
        <dbReference type="Proteomes" id="UP000095285"/>
    </source>
</evidence>
<protein>
    <submittedName>
        <fullName evidence="2">Protein MAK11</fullName>
    </submittedName>
</protein>
<name>A0A1I7VDI7_LOALO</name>
<dbReference type="Proteomes" id="UP000095285">
    <property type="component" value="Unassembled WGS sequence"/>
</dbReference>
<reference evidence="1" key="1">
    <citation type="submission" date="2012-04" db="EMBL/GenBank/DDBJ databases">
        <title>The Genome Sequence of Loa loa.</title>
        <authorList>
            <consortium name="The Broad Institute Genome Sequencing Platform"/>
            <consortium name="Broad Institute Genome Sequencing Center for Infectious Disease"/>
            <person name="Nutman T.B."/>
            <person name="Fink D.L."/>
            <person name="Russ C."/>
            <person name="Young S."/>
            <person name="Zeng Q."/>
            <person name="Gargeya S."/>
            <person name="Alvarado L."/>
            <person name="Berlin A."/>
            <person name="Chapman S.B."/>
            <person name="Chen Z."/>
            <person name="Freedman E."/>
            <person name="Gellesch M."/>
            <person name="Goldberg J."/>
            <person name="Griggs A."/>
            <person name="Gujja S."/>
            <person name="Heilman E.R."/>
            <person name="Heiman D."/>
            <person name="Howarth C."/>
            <person name="Mehta T."/>
            <person name="Neiman D."/>
            <person name="Pearson M."/>
            <person name="Roberts A."/>
            <person name="Saif S."/>
            <person name="Shea T."/>
            <person name="Shenoy N."/>
            <person name="Sisk P."/>
            <person name="Stolte C."/>
            <person name="Sykes S."/>
            <person name="White J."/>
            <person name="Yandava C."/>
            <person name="Haas B."/>
            <person name="Henn M.R."/>
            <person name="Nusbaum C."/>
            <person name="Birren B."/>
        </authorList>
    </citation>
    <scope>NUCLEOTIDE SEQUENCE [LARGE SCALE GENOMIC DNA]</scope>
</reference>